<dbReference type="GO" id="GO:0005886">
    <property type="term" value="C:plasma membrane"/>
    <property type="evidence" value="ECO:0007669"/>
    <property type="project" value="UniProtKB-SubCell"/>
</dbReference>
<dbReference type="SUPFAM" id="SSF103473">
    <property type="entry name" value="MFS general substrate transporter"/>
    <property type="match status" value="1"/>
</dbReference>
<dbReference type="PROSITE" id="PS50850">
    <property type="entry name" value="MFS"/>
    <property type="match status" value="1"/>
</dbReference>
<evidence type="ECO:0000259" key="7">
    <source>
        <dbReference type="PROSITE" id="PS50850"/>
    </source>
</evidence>
<feature type="domain" description="Major facilitator superfamily (MFS) profile" evidence="7">
    <location>
        <begin position="4"/>
        <end position="389"/>
    </location>
</feature>
<proteinExistence type="predicted"/>
<dbReference type="InterPro" id="IPR020846">
    <property type="entry name" value="MFS_dom"/>
</dbReference>
<keyword evidence="5 6" id="KW-0472">Membrane</keyword>
<dbReference type="InterPro" id="IPR050189">
    <property type="entry name" value="MFS_Efflux_Transporters"/>
</dbReference>
<comment type="caution">
    <text evidence="8">The sequence shown here is derived from an EMBL/GenBank/DDBJ whole genome shotgun (WGS) entry which is preliminary data.</text>
</comment>
<evidence type="ECO:0000256" key="1">
    <source>
        <dbReference type="ARBA" id="ARBA00004651"/>
    </source>
</evidence>
<keyword evidence="4 6" id="KW-1133">Transmembrane helix</keyword>
<organism evidence="8 9">
    <name type="scientific">Cereibacter sphaeroides</name>
    <name type="common">Rhodobacter sphaeroides</name>
    <dbReference type="NCBI Taxonomy" id="1063"/>
    <lineage>
        <taxon>Bacteria</taxon>
        <taxon>Pseudomonadati</taxon>
        <taxon>Pseudomonadota</taxon>
        <taxon>Alphaproteobacteria</taxon>
        <taxon>Rhodobacterales</taxon>
        <taxon>Paracoccaceae</taxon>
        <taxon>Cereibacter</taxon>
    </lineage>
</organism>
<evidence type="ECO:0000256" key="2">
    <source>
        <dbReference type="ARBA" id="ARBA00022475"/>
    </source>
</evidence>
<feature type="transmembrane region" description="Helical" evidence="6">
    <location>
        <begin position="160"/>
        <end position="179"/>
    </location>
</feature>
<evidence type="ECO:0000256" key="3">
    <source>
        <dbReference type="ARBA" id="ARBA00022692"/>
    </source>
</evidence>
<feature type="transmembrane region" description="Helical" evidence="6">
    <location>
        <begin position="200"/>
        <end position="218"/>
    </location>
</feature>
<dbReference type="AlphaFoldDB" id="A0A2W5S494"/>
<dbReference type="InterPro" id="IPR036259">
    <property type="entry name" value="MFS_trans_sf"/>
</dbReference>
<dbReference type="Gene3D" id="1.20.1250.20">
    <property type="entry name" value="MFS general substrate transporter like domains"/>
    <property type="match status" value="2"/>
</dbReference>
<feature type="transmembrane region" description="Helical" evidence="6">
    <location>
        <begin position="123"/>
        <end position="148"/>
    </location>
</feature>
<evidence type="ECO:0000313" key="8">
    <source>
        <dbReference type="EMBL" id="PZQ97861.1"/>
    </source>
</evidence>
<dbReference type="Proteomes" id="UP000248975">
    <property type="component" value="Unassembled WGS sequence"/>
</dbReference>
<feature type="transmembrane region" description="Helical" evidence="6">
    <location>
        <begin position="94"/>
        <end position="116"/>
    </location>
</feature>
<gene>
    <name evidence="8" type="ORF">DI533_11980</name>
</gene>
<protein>
    <submittedName>
        <fullName evidence="8">MFS transporter</fullName>
    </submittedName>
</protein>
<dbReference type="CDD" id="cd06174">
    <property type="entry name" value="MFS"/>
    <property type="match status" value="1"/>
</dbReference>
<evidence type="ECO:0000256" key="4">
    <source>
        <dbReference type="ARBA" id="ARBA00022989"/>
    </source>
</evidence>
<feature type="transmembrane region" description="Helical" evidence="6">
    <location>
        <begin position="293"/>
        <end position="316"/>
    </location>
</feature>
<feature type="transmembrane region" description="Helical" evidence="6">
    <location>
        <begin position="46"/>
        <end position="62"/>
    </location>
</feature>
<name>A0A2W5S494_CERSP</name>
<evidence type="ECO:0000256" key="6">
    <source>
        <dbReference type="SAM" id="Phobius"/>
    </source>
</evidence>
<dbReference type="GO" id="GO:0022857">
    <property type="term" value="F:transmembrane transporter activity"/>
    <property type="evidence" value="ECO:0007669"/>
    <property type="project" value="InterPro"/>
</dbReference>
<dbReference type="PANTHER" id="PTHR43124">
    <property type="entry name" value="PURINE EFFLUX PUMP PBUE"/>
    <property type="match status" value="1"/>
</dbReference>
<feature type="transmembrane region" description="Helical" evidence="6">
    <location>
        <begin position="238"/>
        <end position="256"/>
    </location>
</feature>
<dbReference type="PANTHER" id="PTHR43124:SF3">
    <property type="entry name" value="CHLORAMPHENICOL EFFLUX PUMP RV0191"/>
    <property type="match status" value="1"/>
</dbReference>
<accession>A0A2W5S494</accession>
<evidence type="ECO:0000256" key="5">
    <source>
        <dbReference type="ARBA" id="ARBA00023136"/>
    </source>
</evidence>
<keyword evidence="2" id="KW-1003">Cell membrane</keyword>
<feature type="transmembrane region" description="Helical" evidence="6">
    <location>
        <begin position="328"/>
        <end position="351"/>
    </location>
</feature>
<dbReference type="Pfam" id="PF07690">
    <property type="entry name" value="MFS_1"/>
    <property type="match status" value="1"/>
</dbReference>
<feature type="transmembrane region" description="Helical" evidence="6">
    <location>
        <begin position="69"/>
        <end position="88"/>
    </location>
</feature>
<feature type="transmembrane region" description="Helical" evidence="6">
    <location>
        <begin position="268"/>
        <end position="287"/>
    </location>
</feature>
<dbReference type="EMBL" id="QFQS01000002">
    <property type="protein sequence ID" value="PZQ97861.1"/>
    <property type="molecule type" value="Genomic_DNA"/>
</dbReference>
<comment type="subcellular location">
    <subcellularLocation>
        <location evidence="1">Cell membrane</location>
        <topology evidence="1">Multi-pass membrane protein</topology>
    </subcellularLocation>
</comment>
<dbReference type="InterPro" id="IPR011701">
    <property type="entry name" value="MFS"/>
</dbReference>
<feature type="transmembrane region" description="Helical" evidence="6">
    <location>
        <begin position="363"/>
        <end position="383"/>
    </location>
</feature>
<evidence type="ECO:0000313" key="9">
    <source>
        <dbReference type="Proteomes" id="UP000248975"/>
    </source>
</evidence>
<sequence length="389" mass="41176">MRAGLVCLVLGYVLSQFYRAFLAVLTPSLVADLHVTTEQLASASNFWFLGFALMQIPVGEALDRVGPRWTASVLFFVAAVGAVIFASATGPTAIVIGMGLIGIGCAPALMTTYFIYARSFPAAAFGTFAGAVAGLGSLGNVASALPFAWAVDAFGWRVSVWALAAISLAIAILSAALIRDPPRVEGGKGGSILDLLRDRRLWPIFAMMAVCYFPAAGLRDLWVGPYARDIFGYGENRIGELTLVMGLAMGLGNFVYGLFDRFKPQRKTIILTGNMVCAAGILGLWLWPDRGAAMAFALFALVGLFGTSFPLMMSYGKGFLPKAMLGRGVTLLNFFSIGTTGLVQVATGYLFASGEGEPSPDRFGGVFLFFALALLAGLAVFAFGRSPTR</sequence>
<reference evidence="8 9" key="1">
    <citation type="submission" date="2017-08" db="EMBL/GenBank/DDBJ databases">
        <title>Infants hospitalized years apart are colonized by the same room-sourced microbial strains.</title>
        <authorList>
            <person name="Brooks B."/>
            <person name="Olm M.R."/>
            <person name="Firek B.A."/>
            <person name="Baker R."/>
            <person name="Thomas B.C."/>
            <person name="Morowitz M.J."/>
            <person name="Banfield J.F."/>
        </authorList>
    </citation>
    <scope>NUCLEOTIDE SEQUENCE [LARGE SCALE GENOMIC DNA]</scope>
    <source>
        <strain evidence="8">S2_003_000_R2_11</strain>
    </source>
</reference>
<keyword evidence="3 6" id="KW-0812">Transmembrane</keyword>